<proteinExistence type="predicted"/>
<evidence type="ECO:0008006" key="3">
    <source>
        <dbReference type="Google" id="ProtNLM"/>
    </source>
</evidence>
<protein>
    <recommendedName>
        <fullName evidence="3">PilZ domain-containing protein</fullName>
    </recommendedName>
</protein>
<gene>
    <name evidence="1" type="ORF">ACFO0R_23090</name>
</gene>
<organism evidence="1 2">
    <name type="scientific">Chromobacterium aquaticum</name>
    <dbReference type="NCBI Taxonomy" id="467180"/>
    <lineage>
        <taxon>Bacteria</taxon>
        <taxon>Pseudomonadati</taxon>
        <taxon>Pseudomonadota</taxon>
        <taxon>Betaproteobacteria</taxon>
        <taxon>Neisseriales</taxon>
        <taxon>Chromobacteriaceae</taxon>
        <taxon>Chromobacterium</taxon>
    </lineage>
</organism>
<name>A0ABV8ZYN5_9NEIS</name>
<evidence type="ECO:0000313" key="1">
    <source>
        <dbReference type="EMBL" id="MFC4492505.1"/>
    </source>
</evidence>
<sequence>MSNNQICELCQSEILSGQPRFYFPRLPPNHALADIKGVLHTSCLLVADNSRNIGASLAQIAESVARHSESAPHISRNGNVTLRNRLDEGRIEVLDFEDFCEISIPLAALDRLRVIAPGASVSLGMQVLHAKADGQLVLEHKSPAFDVHLSALSLERLQAILADIDKVR</sequence>
<dbReference type="RefSeq" id="WP_231462381.1">
    <property type="nucleotide sequence ID" value="NZ_JAJOHW010000069.1"/>
</dbReference>
<reference evidence="2" key="1">
    <citation type="journal article" date="2019" name="Int. J. Syst. Evol. Microbiol.">
        <title>The Global Catalogue of Microorganisms (GCM) 10K type strain sequencing project: providing services to taxonomists for standard genome sequencing and annotation.</title>
        <authorList>
            <consortium name="The Broad Institute Genomics Platform"/>
            <consortium name="The Broad Institute Genome Sequencing Center for Infectious Disease"/>
            <person name="Wu L."/>
            <person name="Ma J."/>
        </authorList>
    </citation>
    <scope>NUCLEOTIDE SEQUENCE [LARGE SCALE GENOMIC DNA]</scope>
    <source>
        <strain evidence="2">CGMCC 4.7608</strain>
    </source>
</reference>
<accession>A0ABV8ZYN5</accession>
<keyword evidence="2" id="KW-1185">Reference proteome</keyword>
<comment type="caution">
    <text evidence="1">The sequence shown here is derived from an EMBL/GenBank/DDBJ whole genome shotgun (WGS) entry which is preliminary data.</text>
</comment>
<dbReference type="EMBL" id="JBHSEK010000038">
    <property type="protein sequence ID" value="MFC4492505.1"/>
    <property type="molecule type" value="Genomic_DNA"/>
</dbReference>
<evidence type="ECO:0000313" key="2">
    <source>
        <dbReference type="Proteomes" id="UP001595999"/>
    </source>
</evidence>
<dbReference type="Proteomes" id="UP001595999">
    <property type="component" value="Unassembled WGS sequence"/>
</dbReference>